<dbReference type="PANTHER" id="PTHR47791:SF2">
    <property type="entry name" value="ENDO MANNANASE, GH76 FAMILY (EUROFUNG)"/>
    <property type="match status" value="1"/>
</dbReference>
<gene>
    <name evidence="3" type="ORF">SEPCBS57363_004820</name>
</gene>
<feature type="compositionally biased region" description="Basic and acidic residues" evidence="1">
    <location>
        <begin position="597"/>
        <end position="615"/>
    </location>
</feature>
<feature type="signal peptide" evidence="2">
    <location>
        <begin position="1"/>
        <end position="21"/>
    </location>
</feature>
<dbReference type="Proteomes" id="UP001642501">
    <property type="component" value="Unassembled WGS sequence"/>
</dbReference>
<evidence type="ECO:0000256" key="2">
    <source>
        <dbReference type="SAM" id="SignalP"/>
    </source>
</evidence>
<dbReference type="Pfam" id="PF03663">
    <property type="entry name" value="Glyco_hydro_76"/>
    <property type="match status" value="1"/>
</dbReference>
<dbReference type="SUPFAM" id="SSF48208">
    <property type="entry name" value="Six-hairpin glycosidases"/>
    <property type="match status" value="1"/>
</dbReference>
<evidence type="ECO:0000313" key="3">
    <source>
        <dbReference type="EMBL" id="CAK7271824.1"/>
    </source>
</evidence>
<organism evidence="3 4">
    <name type="scientific">Sporothrix epigloea</name>
    <dbReference type="NCBI Taxonomy" id="1892477"/>
    <lineage>
        <taxon>Eukaryota</taxon>
        <taxon>Fungi</taxon>
        <taxon>Dikarya</taxon>
        <taxon>Ascomycota</taxon>
        <taxon>Pezizomycotina</taxon>
        <taxon>Sordariomycetes</taxon>
        <taxon>Sordariomycetidae</taxon>
        <taxon>Ophiostomatales</taxon>
        <taxon>Ophiostomataceae</taxon>
        <taxon>Sporothrix</taxon>
    </lineage>
</organism>
<dbReference type="InterPro" id="IPR005198">
    <property type="entry name" value="Glyco_hydro_76"/>
</dbReference>
<sequence>MITRLSQVACTLLAVSTVTTTALISPDVDTDAASSTSNLFLPRGAPAQQTTSNNEHVSRPASALTNSRLLNEFLEALRVMQDDYFEPWLGLWPKAIDWTAAVMGTHVAGALSSLSLGLSAEDGIKEKENLITVYFSQLLSYYFGQDAFSIRNEAYDDMLWVVLGWLETVQFIDYHTTLYRQSTAEDGSSLNRLRPGLLRNQSWHGNLWTPAFSHRARIFWDIASQGWDNKLCGGGMTWNPRLEPYKNAITNELFIAASTSMYLYFPGDTNNSPFFDIHDPQASDPLGSRANSTGSGDAHSPLHLQAALAGYFWLQHSDMKNEQGLFVDGFHISGWKNISDPNTRCDQRNDMVYTYNQGVLLTGQIGLWKVTGDQRFLRDGHQLIQSVIKATGYDLAHERPVDNIDDLMPGQLPLWRGLGRAGVLEEQCDVGGQCSQNSQTFKGIFFHHLTAFCAPLDIAFFKTQPIKSETADLARHMYERAIHDHKAACSSYVGWIRHNVDAALSTKDADGKFGMWWTIGLLQSRSSWSDAATQFEDENLENRGVDYRTYGVPNDSTWFSSPILAERPISPKPDIPLYESGDQLPLKGSRAIPAPDEDPHVGDNVKTNTQREDFRNQASDPNNRGRGRTVETQGGGLAVLRCLWEITQRSADC</sequence>
<dbReference type="InterPro" id="IPR008928">
    <property type="entry name" value="6-hairpin_glycosidase_sf"/>
</dbReference>
<dbReference type="EMBL" id="CAWUOM010000095">
    <property type="protein sequence ID" value="CAK7271824.1"/>
    <property type="molecule type" value="Genomic_DNA"/>
</dbReference>
<evidence type="ECO:0000256" key="1">
    <source>
        <dbReference type="SAM" id="MobiDB-lite"/>
    </source>
</evidence>
<reference evidence="3 4" key="1">
    <citation type="submission" date="2024-01" db="EMBL/GenBank/DDBJ databases">
        <authorList>
            <person name="Allen C."/>
            <person name="Tagirdzhanova G."/>
        </authorList>
    </citation>
    <scope>NUCLEOTIDE SEQUENCE [LARGE SCALE GENOMIC DNA]</scope>
    <source>
        <strain evidence="3 4">CBS 573.63</strain>
    </source>
</reference>
<evidence type="ECO:0008006" key="5">
    <source>
        <dbReference type="Google" id="ProtNLM"/>
    </source>
</evidence>
<feature type="region of interest" description="Disordered" evidence="1">
    <location>
        <begin position="278"/>
        <end position="298"/>
    </location>
</feature>
<feature type="chain" id="PRO_5047476266" description="Glycosyl hydrolase" evidence="2">
    <location>
        <begin position="22"/>
        <end position="653"/>
    </location>
</feature>
<accession>A0ABP0DU53</accession>
<dbReference type="InterPro" id="IPR053169">
    <property type="entry name" value="MUG_Protein"/>
</dbReference>
<keyword evidence="4" id="KW-1185">Reference proteome</keyword>
<name>A0ABP0DU53_9PEZI</name>
<dbReference type="Gene3D" id="1.50.10.20">
    <property type="match status" value="1"/>
</dbReference>
<feature type="region of interest" description="Disordered" evidence="1">
    <location>
        <begin position="570"/>
        <end position="632"/>
    </location>
</feature>
<proteinExistence type="predicted"/>
<protein>
    <recommendedName>
        <fullName evidence="5">Glycosyl hydrolase</fullName>
    </recommendedName>
</protein>
<keyword evidence="2" id="KW-0732">Signal</keyword>
<dbReference type="PANTHER" id="PTHR47791">
    <property type="entry name" value="MEIOTICALLY UP-REGULATED GENE 191 PROTEIN"/>
    <property type="match status" value="1"/>
</dbReference>
<evidence type="ECO:0000313" key="4">
    <source>
        <dbReference type="Proteomes" id="UP001642501"/>
    </source>
</evidence>
<comment type="caution">
    <text evidence="3">The sequence shown here is derived from an EMBL/GenBank/DDBJ whole genome shotgun (WGS) entry which is preliminary data.</text>
</comment>